<evidence type="ECO:0000313" key="1">
    <source>
        <dbReference type="EMBL" id="EKU10689.1"/>
    </source>
</evidence>
<evidence type="ECO:0000313" key="2">
    <source>
        <dbReference type="Proteomes" id="UP000011939"/>
    </source>
</evidence>
<name>M5IP37_9BACT</name>
<dbReference type="PATRIC" id="fig|1244083.3.peg.1735"/>
<dbReference type="STRING" id="1244083.CSUNSWCD_490"/>
<proteinExistence type="predicted"/>
<sequence>MTYAYKACELNDLATCRQIKEIAKNACDEGDQDGCKWLDTIKNRK</sequence>
<dbReference type="Proteomes" id="UP000011939">
    <property type="component" value="Unassembled WGS sequence"/>
</dbReference>
<dbReference type="AlphaFoldDB" id="M5IP37"/>
<gene>
    <name evidence="1" type="ORF">CSUNSWCD_490</name>
</gene>
<reference evidence="1 2" key="1">
    <citation type="journal article" date="2013" name="Genome Announc.">
        <title>Genome Sequence of Campylobacter showae UNSWCD, Isolated from a Patient with Crohn's Disease.</title>
        <authorList>
            <person name="Tay A.P."/>
            <person name="Kaakoush N.O."/>
            <person name="Deshpande N.P."/>
            <person name="Chen Z."/>
            <person name="Mitchell H."/>
            <person name="Wilkins M.R."/>
        </authorList>
    </citation>
    <scope>NUCLEOTIDE SEQUENCE [LARGE SCALE GENOMIC DNA]</scope>
    <source>
        <strain evidence="1 2">CSUNSWCD</strain>
    </source>
</reference>
<accession>M5IP37</accession>
<protein>
    <submittedName>
        <fullName evidence="1">Uncharacterized protein</fullName>
    </submittedName>
</protein>
<comment type="caution">
    <text evidence="1">The sequence shown here is derived from an EMBL/GenBank/DDBJ whole genome shotgun (WGS) entry which is preliminary data.</text>
</comment>
<organism evidence="1 2">
    <name type="scientific">Campylobacter showae CSUNSWCD</name>
    <dbReference type="NCBI Taxonomy" id="1244083"/>
    <lineage>
        <taxon>Bacteria</taxon>
        <taxon>Pseudomonadati</taxon>
        <taxon>Campylobacterota</taxon>
        <taxon>Epsilonproteobacteria</taxon>
        <taxon>Campylobacterales</taxon>
        <taxon>Campylobacteraceae</taxon>
        <taxon>Campylobacter</taxon>
    </lineage>
</organism>
<dbReference type="EMBL" id="AMZQ01000010">
    <property type="protein sequence ID" value="EKU10689.1"/>
    <property type="molecule type" value="Genomic_DNA"/>
</dbReference>